<dbReference type="STRING" id="50429.A0A2B4RTN4"/>
<reference evidence="3" key="1">
    <citation type="journal article" date="2017" name="bioRxiv">
        <title>Comparative analysis of the genomes of Stylophora pistillata and Acropora digitifera provides evidence for extensive differences between species of corals.</title>
        <authorList>
            <person name="Voolstra C.R."/>
            <person name="Li Y."/>
            <person name="Liew Y.J."/>
            <person name="Baumgarten S."/>
            <person name="Zoccola D."/>
            <person name="Flot J.-F."/>
            <person name="Tambutte S."/>
            <person name="Allemand D."/>
            <person name="Aranda M."/>
        </authorList>
    </citation>
    <scope>NUCLEOTIDE SEQUENCE [LARGE SCALE GENOMIC DNA]</scope>
</reference>
<evidence type="ECO:0000259" key="1">
    <source>
        <dbReference type="Pfam" id="PF18701"/>
    </source>
</evidence>
<dbReference type="Pfam" id="PF18701">
    <property type="entry name" value="DUF5641"/>
    <property type="match status" value="1"/>
</dbReference>
<organism evidence="2 3">
    <name type="scientific">Stylophora pistillata</name>
    <name type="common">Smooth cauliflower coral</name>
    <dbReference type="NCBI Taxonomy" id="50429"/>
    <lineage>
        <taxon>Eukaryota</taxon>
        <taxon>Metazoa</taxon>
        <taxon>Cnidaria</taxon>
        <taxon>Anthozoa</taxon>
        <taxon>Hexacorallia</taxon>
        <taxon>Scleractinia</taxon>
        <taxon>Astrocoeniina</taxon>
        <taxon>Pocilloporidae</taxon>
        <taxon>Stylophora</taxon>
    </lineage>
</organism>
<gene>
    <name evidence="2" type="ORF">AWC38_SpisGene14568</name>
</gene>
<feature type="domain" description="DUF5641" evidence="1">
    <location>
        <begin position="108"/>
        <end position="202"/>
    </location>
</feature>
<dbReference type="PANTHER" id="PTHR47331:SF1">
    <property type="entry name" value="GAG-LIKE PROTEIN"/>
    <property type="match status" value="1"/>
</dbReference>
<comment type="caution">
    <text evidence="2">The sequence shown here is derived from an EMBL/GenBank/DDBJ whole genome shotgun (WGS) entry which is preliminary data.</text>
</comment>
<keyword evidence="3" id="KW-1185">Reference proteome</keyword>
<dbReference type="PANTHER" id="PTHR47331">
    <property type="entry name" value="PHD-TYPE DOMAIN-CONTAINING PROTEIN"/>
    <property type="match status" value="1"/>
</dbReference>
<proteinExistence type="predicted"/>
<evidence type="ECO:0000313" key="3">
    <source>
        <dbReference type="Proteomes" id="UP000225706"/>
    </source>
</evidence>
<sequence length="210" mass="24709">MNQENFTPLWPTESQRYMMNPYRVNGEMSTLVPILLTSHPEAQKAPNYTSWSGWFNGPKFLRMEEENWPKQPSQLPELPLDDIECRKCPARVNVIVRGARQEQDKYNKRWRQAKCLADAFRKRWLKDYLPSLQRRQKWYSPRRNLAVGDLVLVVDEKMPLGRWPMGVIEEVYPDSNGHIRNVRVRTASSSVCRRDIRKLCHLEGVQDPGT</sequence>
<name>A0A2B4RTN4_STYPI</name>
<dbReference type="Proteomes" id="UP000225706">
    <property type="component" value="Unassembled WGS sequence"/>
</dbReference>
<evidence type="ECO:0000313" key="2">
    <source>
        <dbReference type="EMBL" id="PFX20971.1"/>
    </source>
</evidence>
<accession>A0A2B4RTN4</accession>
<protein>
    <recommendedName>
        <fullName evidence="1">DUF5641 domain-containing protein</fullName>
    </recommendedName>
</protein>
<dbReference type="AlphaFoldDB" id="A0A2B4RTN4"/>
<dbReference type="EMBL" id="LSMT01000297">
    <property type="protein sequence ID" value="PFX20971.1"/>
    <property type="molecule type" value="Genomic_DNA"/>
</dbReference>
<dbReference type="InterPro" id="IPR040676">
    <property type="entry name" value="DUF5641"/>
</dbReference>